<dbReference type="InterPro" id="IPR001444">
    <property type="entry name" value="Flag_bb_rod_N"/>
</dbReference>
<accession>A0A3S4NS52</accession>
<dbReference type="Proteomes" id="UP000271797">
    <property type="component" value="Chromosome"/>
</dbReference>
<gene>
    <name evidence="5" type="primary">lfgE_1</name>
    <name evidence="5" type="ORF">NCTC9044_03323</name>
</gene>
<keyword evidence="5" id="KW-0969">Cilium</keyword>
<keyword evidence="5" id="KW-0966">Cell projection</keyword>
<comment type="subcellular location">
    <subcellularLocation>
        <location evidence="1">Bacterial flagellum</location>
    </subcellularLocation>
</comment>
<evidence type="ECO:0000256" key="1">
    <source>
        <dbReference type="ARBA" id="ARBA00004365"/>
    </source>
</evidence>
<dbReference type="GO" id="GO:0009288">
    <property type="term" value="C:bacterial-type flagellum"/>
    <property type="evidence" value="ECO:0007669"/>
    <property type="project" value="UniProtKB-SubCell"/>
</dbReference>
<name>A0A3S4NS52_ECOLX</name>
<evidence type="ECO:0000259" key="4">
    <source>
        <dbReference type="Pfam" id="PF00460"/>
    </source>
</evidence>
<comment type="similarity">
    <text evidence="2">Belongs to the flagella basal body rod proteins family.</text>
</comment>
<protein>
    <submittedName>
        <fullName evidence="5">Lateral flagellar hook protein (FlgE-like)</fullName>
    </submittedName>
</protein>
<dbReference type="Pfam" id="PF00460">
    <property type="entry name" value="Flg_bb_rod"/>
    <property type="match status" value="1"/>
</dbReference>
<dbReference type="EMBL" id="LR134238">
    <property type="protein sequence ID" value="VED12274.1"/>
    <property type="molecule type" value="Genomic_DNA"/>
</dbReference>
<evidence type="ECO:0000256" key="3">
    <source>
        <dbReference type="ARBA" id="ARBA00023143"/>
    </source>
</evidence>
<evidence type="ECO:0000256" key="2">
    <source>
        <dbReference type="ARBA" id="ARBA00009677"/>
    </source>
</evidence>
<reference evidence="5 6" key="1">
    <citation type="submission" date="2018-12" db="EMBL/GenBank/DDBJ databases">
        <authorList>
            <consortium name="Pathogen Informatics"/>
        </authorList>
    </citation>
    <scope>NUCLEOTIDE SEQUENCE [LARGE SCALE GENOMIC DNA]</scope>
    <source>
        <strain evidence="5 6">NCTC9044</strain>
    </source>
</reference>
<dbReference type="AlphaFoldDB" id="A0A3S4NS52"/>
<keyword evidence="5" id="KW-0282">Flagellum</keyword>
<proteinExistence type="inferred from homology"/>
<sequence length="34" mass="3479">MSYEIAATGLNAVNEQLDGISNNIANAGTVAISR</sequence>
<evidence type="ECO:0000313" key="5">
    <source>
        <dbReference type="EMBL" id="VED12274.1"/>
    </source>
</evidence>
<evidence type="ECO:0000313" key="6">
    <source>
        <dbReference type="Proteomes" id="UP000271797"/>
    </source>
</evidence>
<keyword evidence="3" id="KW-0975">Bacterial flagellum</keyword>
<feature type="domain" description="Flagellar basal body rod protein N-terminal" evidence="4">
    <location>
        <begin position="5"/>
        <end position="30"/>
    </location>
</feature>
<organism evidence="5 6">
    <name type="scientific">Escherichia coli</name>
    <dbReference type="NCBI Taxonomy" id="562"/>
    <lineage>
        <taxon>Bacteria</taxon>
        <taxon>Pseudomonadati</taxon>
        <taxon>Pseudomonadota</taxon>
        <taxon>Gammaproteobacteria</taxon>
        <taxon>Enterobacterales</taxon>
        <taxon>Enterobacteriaceae</taxon>
        <taxon>Escherichia</taxon>
    </lineage>
</organism>